<keyword evidence="3" id="KW-1185">Reference proteome</keyword>
<dbReference type="InterPro" id="IPR043502">
    <property type="entry name" value="DNA/RNA_pol_sf"/>
</dbReference>
<evidence type="ECO:0000313" key="2">
    <source>
        <dbReference type="EMBL" id="KAK2716027.1"/>
    </source>
</evidence>
<evidence type="ECO:0000313" key="3">
    <source>
        <dbReference type="Proteomes" id="UP001187531"/>
    </source>
</evidence>
<dbReference type="Proteomes" id="UP001187531">
    <property type="component" value="Unassembled WGS sequence"/>
</dbReference>
<proteinExistence type="predicted"/>
<dbReference type="PANTHER" id="PTHR19446">
    <property type="entry name" value="REVERSE TRANSCRIPTASES"/>
    <property type="match status" value="1"/>
</dbReference>
<dbReference type="PROSITE" id="PS50878">
    <property type="entry name" value="RT_POL"/>
    <property type="match status" value="1"/>
</dbReference>
<reference evidence="2" key="1">
    <citation type="submission" date="2023-07" db="EMBL/GenBank/DDBJ databases">
        <title>Chromosome-level genome assembly of Artemia franciscana.</title>
        <authorList>
            <person name="Jo E."/>
        </authorList>
    </citation>
    <scope>NUCLEOTIDE SEQUENCE</scope>
    <source>
        <tissue evidence="2">Whole body</tissue>
    </source>
</reference>
<dbReference type="GO" id="GO:0071897">
    <property type="term" value="P:DNA biosynthetic process"/>
    <property type="evidence" value="ECO:0007669"/>
    <property type="project" value="UniProtKB-ARBA"/>
</dbReference>
<sequence>MVFTALDDKMKIILDDFIKNDQGYQYQAQTIITTDHNNQPKMEPFTIDELETAIKKIRPGAPGPDQIHSLMLKSLPEEAKNILLNLFNKSIKEGYTPKEWRKTSIVPIPKTGKDPSNPDSYRPTSLTSCLCKLMEHLIKIRILGLVIKAAQKEQFGFLPNQSTTDCLVRLENQIKQGFRCKEVTFAVFLDMKSAFDRVDLDELLKKTGEIGIPDNCINCISSFLRNCEVKNDLGLPQGGVLSPILLVIYCTDLDMSTVLGCKAYIDSDDIALVTTGKTNLLLQSVMQKALNNVQQWCSKKI</sequence>
<comment type="caution">
    <text evidence="2">The sequence shown here is derived from an EMBL/GenBank/DDBJ whole genome shotgun (WGS) entry which is preliminary data.</text>
</comment>
<evidence type="ECO:0000259" key="1">
    <source>
        <dbReference type="PROSITE" id="PS50878"/>
    </source>
</evidence>
<feature type="domain" description="Reverse transcriptase" evidence="1">
    <location>
        <begin position="89"/>
        <end position="301"/>
    </location>
</feature>
<dbReference type="Pfam" id="PF00078">
    <property type="entry name" value="RVT_1"/>
    <property type="match status" value="1"/>
</dbReference>
<dbReference type="AlphaFoldDB" id="A0AA88I670"/>
<dbReference type="SUPFAM" id="SSF56672">
    <property type="entry name" value="DNA/RNA polymerases"/>
    <property type="match status" value="1"/>
</dbReference>
<protein>
    <recommendedName>
        <fullName evidence="1">Reverse transcriptase domain-containing protein</fullName>
    </recommendedName>
</protein>
<name>A0AA88I670_ARTSF</name>
<dbReference type="InterPro" id="IPR000477">
    <property type="entry name" value="RT_dom"/>
</dbReference>
<organism evidence="2 3">
    <name type="scientific">Artemia franciscana</name>
    <name type="common">Brine shrimp</name>
    <name type="synonym">Artemia sanfranciscana</name>
    <dbReference type="NCBI Taxonomy" id="6661"/>
    <lineage>
        <taxon>Eukaryota</taxon>
        <taxon>Metazoa</taxon>
        <taxon>Ecdysozoa</taxon>
        <taxon>Arthropoda</taxon>
        <taxon>Crustacea</taxon>
        <taxon>Branchiopoda</taxon>
        <taxon>Anostraca</taxon>
        <taxon>Artemiidae</taxon>
        <taxon>Artemia</taxon>
    </lineage>
</organism>
<gene>
    <name evidence="2" type="ORF">QYM36_010559</name>
</gene>
<dbReference type="EMBL" id="JAVRJZ010000012">
    <property type="protein sequence ID" value="KAK2716027.1"/>
    <property type="molecule type" value="Genomic_DNA"/>
</dbReference>
<dbReference type="CDD" id="cd01650">
    <property type="entry name" value="RT_nLTR_like"/>
    <property type="match status" value="1"/>
</dbReference>
<accession>A0AA88I670</accession>